<comment type="caution">
    <text evidence="1">The sequence shown here is derived from an EMBL/GenBank/DDBJ whole genome shotgun (WGS) entry which is preliminary data.</text>
</comment>
<protein>
    <submittedName>
        <fullName evidence="1">Uncharacterized protein</fullName>
    </submittedName>
</protein>
<reference evidence="1 2" key="1">
    <citation type="submission" date="2019-12" db="EMBL/GenBank/DDBJ databases">
        <title>Chromosome-level assembly of the Caenorhabditis remanei genome.</title>
        <authorList>
            <person name="Teterina A.A."/>
            <person name="Willis J.H."/>
            <person name="Phillips P.C."/>
        </authorList>
    </citation>
    <scope>NUCLEOTIDE SEQUENCE [LARGE SCALE GENOMIC DNA]</scope>
    <source>
        <strain evidence="1 2">PX506</strain>
        <tissue evidence="1">Whole organism</tissue>
    </source>
</reference>
<dbReference type="RefSeq" id="XP_053584405.1">
    <property type="nucleotide sequence ID" value="XM_053729633.1"/>
</dbReference>
<accession>A0A6A5GPR3</accession>
<dbReference type="GeneID" id="78775717"/>
<evidence type="ECO:0000313" key="2">
    <source>
        <dbReference type="Proteomes" id="UP000483820"/>
    </source>
</evidence>
<sequence length="229" mass="24939">MMGLRSFRPTSSTPLLSTLVFCRHFALVCEVDFATLLAQFVETGLIVKVAPMSAQSSASKSGESKVTPTLVSSVAFFGAYFVTSSITISPKWFGPKAPIVADFENTYIGSLCVSHHNILLFRFLISSHLFLLHGRIDHLSDKYGDLIVSVAAHSENTMVIQKSVASNEVGTGYVYPPSVQDQVGVVSSNGLDQYFYTSAPTQKPEKKPEAFVFNFAKGSMPTVHIHPKP</sequence>
<dbReference type="CTD" id="78775717"/>
<proteinExistence type="predicted"/>
<dbReference type="Proteomes" id="UP000483820">
    <property type="component" value="Chromosome IV"/>
</dbReference>
<dbReference type="EMBL" id="WUAV01000004">
    <property type="protein sequence ID" value="KAF1756634.1"/>
    <property type="molecule type" value="Genomic_DNA"/>
</dbReference>
<dbReference type="KEGG" id="crq:GCK72_013088"/>
<organism evidence="1 2">
    <name type="scientific">Caenorhabditis remanei</name>
    <name type="common">Caenorhabditis vulgaris</name>
    <dbReference type="NCBI Taxonomy" id="31234"/>
    <lineage>
        <taxon>Eukaryota</taxon>
        <taxon>Metazoa</taxon>
        <taxon>Ecdysozoa</taxon>
        <taxon>Nematoda</taxon>
        <taxon>Chromadorea</taxon>
        <taxon>Rhabditida</taxon>
        <taxon>Rhabditina</taxon>
        <taxon>Rhabditomorpha</taxon>
        <taxon>Rhabditoidea</taxon>
        <taxon>Rhabditidae</taxon>
        <taxon>Peloderinae</taxon>
        <taxon>Caenorhabditis</taxon>
    </lineage>
</organism>
<evidence type="ECO:0000313" key="1">
    <source>
        <dbReference type="EMBL" id="KAF1756634.1"/>
    </source>
</evidence>
<gene>
    <name evidence="1" type="ORF">GCK72_013088</name>
</gene>
<name>A0A6A5GPR3_CAERE</name>
<dbReference type="AlphaFoldDB" id="A0A6A5GPR3"/>